<feature type="chain" id="PRO_5046370842" evidence="1">
    <location>
        <begin position="27"/>
        <end position="614"/>
    </location>
</feature>
<name>A0ABZ2I949_9CAUL</name>
<accession>A0ABZ2I949</accession>
<dbReference type="Pfam" id="PF26099">
    <property type="entry name" value="DUF8034"/>
    <property type="match status" value="1"/>
</dbReference>
<dbReference type="RefSeq" id="WP_338576215.1">
    <property type="nucleotide sequence ID" value="NZ_CP146369.1"/>
</dbReference>
<feature type="signal peptide" evidence="1">
    <location>
        <begin position="1"/>
        <end position="26"/>
    </location>
</feature>
<dbReference type="EMBL" id="CP146369">
    <property type="protein sequence ID" value="WWT54151.1"/>
    <property type="molecule type" value="Genomic_DNA"/>
</dbReference>
<protein>
    <submittedName>
        <fullName evidence="2">Uncharacterized protein</fullName>
    </submittedName>
</protein>
<keyword evidence="1" id="KW-0732">Signal</keyword>
<proteinExistence type="predicted"/>
<evidence type="ECO:0000256" key="1">
    <source>
        <dbReference type="SAM" id="SignalP"/>
    </source>
</evidence>
<dbReference type="InterPro" id="IPR058347">
    <property type="entry name" value="DUF8034"/>
</dbReference>
<evidence type="ECO:0000313" key="2">
    <source>
        <dbReference type="EMBL" id="WWT54151.1"/>
    </source>
</evidence>
<sequence>MNRRNILAGASVAVLGAALNPKAAQAAPLCIASPMAAPTWALLQRELLRANTEACEAFYARYFDERGYFLCFERWGANDGPDDAIENVNGWPLLHAMGAPDRLKAMYTQAWEGHLRQYTEARTVEVEIARQGMFYKEFNVQLDWQHHAEEMTLFNVQGLSDPDSPRLRDRARRFAGLYMGEDPDAPNYDPQHRVIRSLMNGSRGPMLRKATALDWAGDRFDPTGFFMEHGEETYEETLQHYEEYTDVVGDHPLNLLSTSLALNAYMLEQEPKYRQWLLTYIDAWAERARANDDILPSNVGLDGVIGSAADGKWWGGAYGWGFSPVNPVTGKREDRNRVPRTAMGFFNAYLLTGDDKYLQTWRAQADRINAQRRTVDGKIQTPTMYGENGWYGWRDGLHIANSLDIWWFSMKESDRRRAPDHPWVAYLEGRNPDWVETALRADLARVAEAARKQREDTTTPDTRLADGVMDQNPAQVMALMHQTMGAIHIARPSWAGAGSANVGGSPLYARLRYFDPDARRAGLPPDTAALIDRMTADETGVTVVNLSQTRTRTVTVQGGGYGEHRIKDVRIGDARHAVNDSAFTLSLAPGSGARLVLGMERYVNQPTLTFPWRR</sequence>
<gene>
    <name evidence="2" type="ORF">V8J38_12960</name>
</gene>
<dbReference type="Proteomes" id="UP001363460">
    <property type="component" value="Chromosome"/>
</dbReference>
<keyword evidence="3" id="KW-1185">Reference proteome</keyword>
<evidence type="ECO:0000313" key="3">
    <source>
        <dbReference type="Proteomes" id="UP001363460"/>
    </source>
</evidence>
<organism evidence="2 3">
    <name type="scientific">Brevundimonas olei</name>
    <dbReference type="NCBI Taxonomy" id="657642"/>
    <lineage>
        <taxon>Bacteria</taxon>
        <taxon>Pseudomonadati</taxon>
        <taxon>Pseudomonadota</taxon>
        <taxon>Alphaproteobacteria</taxon>
        <taxon>Caulobacterales</taxon>
        <taxon>Caulobacteraceae</taxon>
        <taxon>Brevundimonas</taxon>
    </lineage>
</organism>
<reference evidence="2 3" key="1">
    <citation type="submission" date="2024-02" db="EMBL/GenBank/DDBJ databases">
        <title>Distribution and functional of Brevundimonas-related endobacteria within Verticillium dahliae.</title>
        <authorList>
            <person name="Zeng H."/>
        </authorList>
    </citation>
    <scope>NUCLEOTIDE SEQUENCE [LARGE SCALE GENOMIC DNA]</scope>
    <source>
        <strain evidence="2 3">TRM 44200</strain>
    </source>
</reference>